<dbReference type="PROSITE" id="PS50262">
    <property type="entry name" value="G_PROTEIN_RECEP_F1_2"/>
    <property type="match status" value="1"/>
</dbReference>
<evidence type="ECO:0000256" key="4">
    <source>
        <dbReference type="ARBA" id="ARBA00023136"/>
    </source>
</evidence>
<dbReference type="EMBL" id="HBIO01025741">
    <property type="protein sequence ID" value="CAE0474881.1"/>
    <property type="molecule type" value="Transcribed_RNA"/>
</dbReference>
<comment type="subcellular location">
    <subcellularLocation>
        <location evidence="1">Membrane</location>
        <topology evidence="1">Multi-pass membrane protein</topology>
    </subcellularLocation>
</comment>
<proteinExistence type="predicted"/>
<feature type="transmembrane region" description="Helical" evidence="6">
    <location>
        <begin position="20"/>
        <end position="44"/>
    </location>
</feature>
<keyword evidence="3 6" id="KW-1133">Transmembrane helix</keyword>
<dbReference type="GO" id="GO:0007189">
    <property type="term" value="P:adenylate cyclase-activating G protein-coupled receptor signaling pathway"/>
    <property type="evidence" value="ECO:0007669"/>
    <property type="project" value="TreeGrafter"/>
</dbReference>
<evidence type="ECO:0000259" key="7">
    <source>
        <dbReference type="PROSITE" id="PS50262"/>
    </source>
</evidence>
<protein>
    <recommendedName>
        <fullName evidence="7">G-protein coupled receptors family 1 profile domain-containing protein</fullName>
    </recommendedName>
</protein>
<feature type="transmembrane region" description="Helical" evidence="6">
    <location>
        <begin position="344"/>
        <end position="362"/>
    </location>
</feature>
<dbReference type="AlphaFoldDB" id="A0A6S8Y8G7"/>
<dbReference type="GO" id="GO:0004930">
    <property type="term" value="F:G protein-coupled receptor activity"/>
    <property type="evidence" value="ECO:0007669"/>
    <property type="project" value="TreeGrafter"/>
</dbReference>
<evidence type="ECO:0000256" key="2">
    <source>
        <dbReference type="ARBA" id="ARBA00022692"/>
    </source>
</evidence>
<feature type="region of interest" description="Disordered" evidence="5">
    <location>
        <begin position="465"/>
        <end position="495"/>
    </location>
</feature>
<feature type="region of interest" description="Disordered" evidence="5">
    <location>
        <begin position="418"/>
        <end position="449"/>
    </location>
</feature>
<gene>
    <name evidence="8" type="ORF">CDEB00056_LOCUS19734</name>
    <name evidence="9" type="ORF">CDEB00056_LOCUS19735</name>
</gene>
<organism evidence="8">
    <name type="scientific">Chaetoceros debilis</name>
    <dbReference type="NCBI Taxonomy" id="122233"/>
    <lineage>
        <taxon>Eukaryota</taxon>
        <taxon>Sar</taxon>
        <taxon>Stramenopiles</taxon>
        <taxon>Ochrophyta</taxon>
        <taxon>Bacillariophyta</taxon>
        <taxon>Coscinodiscophyceae</taxon>
        <taxon>Chaetocerotophycidae</taxon>
        <taxon>Chaetocerotales</taxon>
        <taxon>Chaetocerotaceae</taxon>
        <taxon>Chaetoceros</taxon>
    </lineage>
</organism>
<feature type="domain" description="G-protein coupled receptors family 1 profile" evidence="7">
    <location>
        <begin position="35"/>
        <end position="360"/>
    </location>
</feature>
<sequence length="592" mass="65592">MVQDLTGQFETIRDPWETNYAALVPRFSGGSSAICSLLIIYVILRSHKKLSTTYHRIMASMSVTDFLASVAMTLTSLPMPKEMPHEKEYGFSWAGTRLGTTQTCNVQGFFFQFGFTATITYNTILCVYYVCSLVIQMSEKRIHRFVEPVFHAVAILFGLVSAIPPLFLELYNPSDSTYAWCGITTYPHQCTTWDDVDCVRGNGIIVKKTMVAYLIFVLIDVSIIVISLALVIRKVFYKDKKLNRLTSIHRSGVDVENGMRCRSTGRALGGKMTAIDEQMDLIQQDYKSTRAAVIQASAYFFAMILVLFVPFVRALVGVSHFRSGNDASYGSQGGRDTSGRIDKAILVLLPMQGVLNFIIFISHKVYNYQRVMTDASICTALKALFLASKEDEPFFISRISMVDRDNCLDEAFSVDLDDDGDSRNSSTKKNNAEIISRQKQGDEHSYPSVFTPSDVESISTPVSMDVSGDTQLPVFDANDCSKEEEPGDNGSDNESVRRQFYTNFGSNFMFEEVNSAHSPANGSAVAWSASRDSSSSSYSLSGTRSFGGGLAIVFEQEDGGEDEEDSSIAVPLTENCDYDVLIAKIFAHHISP</sequence>
<name>A0A6S8Y8G7_9STRA</name>
<evidence type="ECO:0000256" key="1">
    <source>
        <dbReference type="ARBA" id="ARBA00004141"/>
    </source>
</evidence>
<evidence type="ECO:0000256" key="5">
    <source>
        <dbReference type="SAM" id="MobiDB-lite"/>
    </source>
</evidence>
<accession>A0A6S8Y8G7</accession>
<dbReference type="SUPFAM" id="SSF81321">
    <property type="entry name" value="Family A G protein-coupled receptor-like"/>
    <property type="match status" value="1"/>
</dbReference>
<feature type="transmembrane region" description="Helical" evidence="6">
    <location>
        <begin position="296"/>
        <end position="316"/>
    </location>
</feature>
<feature type="transmembrane region" description="Helical" evidence="6">
    <location>
        <begin position="119"/>
        <end position="137"/>
    </location>
</feature>
<dbReference type="PANTHER" id="PTHR23112:SF0">
    <property type="entry name" value="TRANSMEMBRANE PROTEIN 116"/>
    <property type="match status" value="1"/>
</dbReference>
<evidence type="ECO:0000256" key="3">
    <source>
        <dbReference type="ARBA" id="ARBA00022989"/>
    </source>
</evidence>
<feature type="transmembrane region" description="Helical" evidence="6">
    <location>
        <begin position="56"/>
        <end position="77"/>
    </location>
</feature>
<dbReference type="GO" id="GO:0005886">
    <property type="term" value="C:plasma membrane"/>
    <property type="evidence" value="ECO:0007669"/>
    <property type="project" value="TreeGrafter"/>
</dbReference>
<keyword evidence="2 6" id="KW-0812">Transmembrane</keyword>
<dbReference type="PANTHER" id="PTHR23112">
    <property type="entry name" value="G PROTEIN-COUPLED RECEPTOR 157-RELATED"/>
    <property type="match status" value="1"/>
</dbReference>
<feature type="transmembrane region" description="Helical" evidence="6">
    <location>
        <begin position="210"/>
        <end position="232"/>
    </location>
</feature>
<evidence type="ECO:0000256" key="6">
    <source>
        <dbReference type="SAM" id="Phobius"/>
    </source>
</evidence>
<dbReference type="InterPro" id="IPR017452">
    <property type="entry name" value="GPCR_Rhodpsn_7TM"/>
</dbReference>
<feature type="transmembrane region" description="Helical" evidence="6">
    <location>
        <begin position="149"/>
        <end position="168"/>
    </location>
</feature>
<dbReference type="Gene3D" id="1.20.1070.10">
    <property type="entry name" value="Rhodopsin 7-helix transmembrane proteins"/>
    <property type="match status" value="1"/>
</dbReference>
<evidence type="ECO:0000313" key="8">
    <source>
        <dbReference type="EMBL" id="CAE0474881.1"/>
    </source>
</evidence>
<keyword evidence="4 6" id="KW-0472">Membrane</keyword>
<reference evidence="8" key="1">
    <citation type="submission" date="2021-01" db="EMBL/GenBank/DDBJ databases">
        <authorList>
            <person name="Corre E."/>
            <person name="Pelletier E."/>
            <person name="Niang G."/>
            <person name="Scheremetjew M."/>
            <person name="Finn R."/>
            <person name="Kale V."/>
            <person name="Holt S."/>
            <person name="Cochrane G."/>
            <person name="Meng A."/>
            <person name="Brown T."/>
            <person name="Cohen L."/>
        </authorList>
    </citation>
    <scope>NUCLEOTIDE SEQUENCE</scope>
    <source>
        <strain evidence="8">MM31A-1</strain>
    </source>
</reference>
<evidence type="ECO:0000313" key="9">
    <source>
        <dbReference type="EMBL" id="CAE0474882.1"/>
    </source>
</evidence>
<dbReference type="EMBL" id="HBIO01025742">
    <property type="protein sequence ID" value="CAE0474882.1"/>
    <property type="molecule type" value="Transcribed_RNA"/>
</dbReference>